<comment type="caution">
    <text evidence="4">The sequence shown here is derived from an EMBL/GenBank/DDBJ whole genome shotgun (WGS) entry which is preliminary data.</text>
</comment>
<dbReference type="OrthoDB" id="9792935at2"/>
<reference evidence="4 5" key="1">
    <citation type="submission" date="2016-09" db="EMBL/GenBank/DDBJ databases">
        <title>Rhizobium sp. nov., a novel species isolated from the rice rhizosphere.</title>
        <authorList>
            <person name="Zhao J."/>
            <person name="Zhang X."/>
        </authorList>
    </citation>
    <scope>NUCLEOTIDE SEQUENCE [LARGE SCALE GENOMIC DNA]</scope>
    <source>
        <strain evidence="4 5">1.7048</strain>
    </source>
</reference>
<dbReference type="InterPro" id="IPR036291">
    <property type="entry name" value="NAD(P)-bd_dom_sf"/>
</dbReference>
<dbReference type="InterPro" id="IPR000683">
    <property type="entry name" value="Gfo/Idh/MocA-like_OxRdtase_N"/>
</dbReference>
<dbReference type="InterPro" id="IPR050463">
    <property type="entry name" value="Gfo/Idh/MocA_oxidrdct_glycsds"/>
</dbReference>
<gene>
    <name evidence="4" type="ORF">BJF93_14030</name>
</gene>
<dbReference type="Pfam" id="PF01408">
    <property type="entry name" value="GFO_IDH_MocA"/>
    <property type="match status" value="1"/>
</dbReference>
<accession>A0A1Q9AR95</accession>
<evidence type="ECO:0000313" key="4">
    <source>
        <dbReference type="EMBL" id="OLP57947.1"/>
    </source>
</evidence>
<dbReference type="AlphaFoldDB" id="A0A1Q9AR95"/>
<evidence type="ECO:0000313" key="5">
    <source>
        <dbReference type="Proteomes" id="UP000186364"/>
    </source>
</evidence>
<dbReference type="Gene3D" id="3.40.50.720">
    <property type="entry name" value="NAD(P)-binding Rossmann-like Domain"/>
    <property type="match status" value="1"/>
</dbReference>
<dbReference type="SUPFAM" id="SSF51735">
    <property type="entry name" value="NAD(P)-binding Rossmann-fold domains"/>
    <property type="match status" value="1"/>
</dbReference>
<proteinExistence type="predicted"/>
<dbReference type="SUPFAM" id="SSF55347">
    <property type="entry name" value="Glyceraldehyde-3-phosphate dehydrogenase-like, C-terminal domain"/>
    <property type="match status" value="1"/>
</dbReference>
<dbReference type="GO" id="GO:0000166">
    <property type="term" value="F:nucleotide binding"/>
    <property type="evidence" value="ECO:0007669"/>
    <property type="project" value="InterPro"/>
</dbReference>
<evidence type="ECO:0000256" key="1">
    <source>
        <dbReference type="ARBA" id="ARBA00023002"/>
    </source>
</evidence>
<dbReference type="GO" id="GO:0016491">
    <property type="term" value="F:oxidoreductase activity"/>
    <property type="evidence" value="ECO:0007669"/>
    <property type="project" value="UniProtKB-KW"/>
</dbReference>
<dbReference type="PANTHER" id="PTHR43818:SF11">
    <property type="entry name" value="BCDNA.GH03377"/>
    <property type="match status" value="1"/>
</dbReference>
<dbReference type="Gene3D" id="3.30.360.10">
    <property type="entry name" value="Dihydrodipicolinate Reductase, domain 2"/>
    <property type="match status" value="1"/>
</dbReference>
<dbReference type="RefSeq" id="WP_075629854.1">
    <property type="nucleotide sequence ID" value="NZ_FOAM01000007.1"/>
</dbReference>
<dbReference type="EMBL" id="MKIP01000059">
    <property type="protein sequence ID" value="OLP57947.1"/>
    <property type="molecule type" value="Genomic_DNA"/>
</dbReference>
<dbReference type="InterPro" id="IPR055170">
    <property type="entry name" value="GFO_IDH_MocA-like_dom"/>
</dbReference>
<organism evidence="4 5">
    <name type="scientific">Xaviernesmea oryzae</name>
    <dbReference type="NCBI Taxonomy" id="464029"/>
    <lineage>
        <taxon>Bacteria</taxon>
        <taxon>Pseudomonadati</taxon>
        <taxon>Pseudomonadota</taxon>
        <taxon>Alphaproteobacteria</taxon>
        <taxon>Hyphomicrobiales</taxon>
        <taxon>Rhizobiaceae</taxon>
        <taxon>Rhizobium/Agrobacterium group</taxon>
        <taxon>Xaviernesmea</taxon>
    </lineage>
</organism>
<evidence type="ECO:0000259" key="3">
    <source>
        <dbReference type="Pfam" id="PF22725"/>
    </source>
</evidence>
<evidence type="ECO:0000259" key="2">
    <source>
        <dbReference type="Pfam" id="PF01408"/>
    </source>
</evidence>
<dbReference type="Proteomes" id="UP000186364">
    <property type="component" value="Unassembled WGS sequence"/>
</dbReference>
<protein>
    <submittedName>
        <fullName evidence="4">Oxidoreductase</fullName>
    </submittedName>
</protein>
<dbReference type="Pfam" id="PF22725">
    <property type="entry name" value="GFO_IDH_MocA_C3"/>
    <property type="match status" value="1"/>
</dbReference>
<feature type="domain" description="Gfo/Idh/MocA-like oxidoreductase N-terminal" evidence="2">
    <location>
        <begin position="6"/>
        <end position="123"/>
    </location>
</feature>
<keyword evidence="5" id="KW-1185">Reference proteome</keyword>
<sequence length="362" mass="40013">MSDSVRLLILGTGGMANRHATEFSTIPGCQVVAAVDVDIAKVRAFAARHNVAETFTSLEEALEWGQFDAVANVTPDRVHYPTTLQLIAAGKHVFCEKPLAENYAKADEMARRAEAAGLVNMVNLTYRNVAPVQKARQMVLSGEIGHVRHIEASYLQSWLVSKAWGDWATEDQWLWRLSTKHGSNGVLGDVGIHILDFAGYGAATEIDRIFARLKTFEKAPGNRIGDYDLDANDSFTMTVEFSNGAMGVIHASRWATGHLNELRLRMHGDKGALEVIHTPTGNSLRGCFGEDVEKGTWRDIDAGTMATNYERFVEAVRENRTREPSFRHAAELQKVLDLALVTEAERREQEVNPLAMLQAVPA</sequence>
<dbReference type="PANTHER" id="PTHR43818">
    <property type="entry name" value="BCDNA.GH03377"/>
    <property type="match status" value="1"/>
</dbReference>
<keyword evidence="1" id="KW-0560">Oxidoreductase</keyword>
<name>A0A1Q9AR95_9HYPH</name>
<feature type="domain" description="GFO/IDH/MocA-like oxidoreductase" evidence="3">
    <location>
        <begin position="132"/>
        <end position="274"/>
    </location>
</feature>